<dbReference type="NCBIfam" id="TIGR02453">
    <property type="entry name" value="TIGR02453 family protein"/>
    <property type="match status" value="1"/>
</dbReference>
<evidence type="ECO:0008006" key="2">
    <source>
        <dbReference type="Google" id="ProtNLM"/>
    </source>
</evidence>
<protein>
    <recommendedName>
        <fullName evidence="2">TIGR02453 family protein</fullName>
    </recommendedName>
</protein>
<dbReference type="InterPro" id="IPR012808">
    <property type="entry name" value="CHP02453"/>
</dbReference>
<dbReference type="PANTHER" id="PTHR36452">
    <property type="entry name" value="CHROMOSOME 12, WHOLE GENOME SHOTGUN SEQUENCE"/>
    <property type="match status" value="1"/>
</dbReference>
<gene>
    <name evidence="1" type="ORF">LCGC14_1940470</name>
</gene>
<comment type="caution">
    <text evidence="1">The sequence shown here is derived from an EMBL/GenBank/DDBJ whole genome shotgun (WGS) entry which is preliminary data.</text>
</comment>
<proteinExistence type="predicted"/>
<dbReference type="Pfam" id="PF09365">
    <property type="entry name" value="DUF2461"/>
    <property type="match status" value="1"/>
</dbReference>
<evidence type="ECO:0000313" key="1">
    <source>
        <dbReference type="EMBL" id="KKL86868.1"/>
    </source>
</evidence>
<accession>A0A0F9FKR4</accession>
<dbReference type="PANTHER" id="PTHR36452:SF1">
    <property type="entry name" value="DUF2461 DOMAIN-CONTAINING PROTEIN"/>
    <property type="match status" value="1"/>
</dbReference>
<sequence length="171" mass="19597">MIKEDNLKSSTLQFLKNLKDNNDRTWFEKNRSRYEEARADFMTLFEQLVNEVAQFDNGVAEDRESAKKVFRIYRDVRFSKDKSPYKKHFGGAIVPGGMNSGHAGYYVPIQPGGQSGTAGGMYDLDSKILLKVRKAISERFEEFIRIIEDNEFVKEFGAVNKENVLKRVPSG</sequence>
<feature type="non-terminal residue" evidence="1">
    <location>
        <position position="171"/>
    </location>
</feature>
<dbReference type="AlphaFoldDB" id="A0A0F9FKR4"/>
<name>A0A0F9FKR4_9ZZZZ</name>
<organism evidence="1">
    <name type="scientific">marine sediment metagenome</name>
    <dbReference type="NCBI Taxonomy" id="412755"/>
    <lineage>
        <taxon>unclassified sequences</taxon>
        <taxon>metagenomes</taxon>
        <taxon>ecological metagenomes</taxon>
    </lineage>
</organism>
<reference evidence="1" key="1">
    <citation type="journal article" date="2015" name="Nature">
        <title>Complex archaea that bridge the gap between prokaryotes and eukaryotes.</title>
        <authorList>
            <person name="Spang A."/>
            <person name="Saw J.H."/>
            <person name="Jorgensen S.L."/>
            <person name="Zaremba-Niedzwiedzka K."/>
            <person name="Martijn J."/>
            <person name="Lind A.E."/>
            <person name="van Eijk R."/>
            <person name="Schleper C."/>
            <person name="Guy L."/>
            <person name="Ettema T.J."/>
        </authorList>
    </citation>
    <scope>NUCLEOTIDE SEQUENCE</scope>
</reference>
<dbReference type="EMBL" id="LAZR01020991">
    <property type="protein sequence ID" value="KKL86868.1"/>
    <property type="molecule type" value="Genomic_DNA"/>
</dbReference>